<dbReference type="InterPro" id="IPR014729">
    <property type="entry name" value="Rossmann-like_a/b/a_fold"/>
</dbReference>
<dbReference type="AlphaFoldDB" id="A0A5C8PKA7"/>
<dbReference type="HAMAP" id="MF_00063">
    <property type="entry name" value="CysH"/>
    <property type="match status" value="1"/>
</dbReference>
<dbReference type="GO" id="GO:0051539">
    <property type="term" value="F:4 iron, 4 sulfur cluster binding"/>
    <property type="evidence" value="ECO:0007669"/>
    <property type="project" value="UniProtKB-UniRule"/>
</dbReference>
<proteinExistence type="inferred from homology"/>
<dbReference type="SUPFAM" id="SSF52402">
    <property type="entry name" value="Adenine nucleotide alpha hydrolases-like"/>
    <property type="match status" value="1"/>
</dbReference>
<comment type="similarity">
    <text evidence="1 4">Belongs to the PAPS reductase family. CysH subfamily.</text>
</comment>
<dbReference type="EMBL" id="VDUZ01000022">
    <property type="protein sequence ID" value="TXL73794.1"/>
    <property type="molecule type" value="Genomic_DNA"/>
</dbReference>
<keyword evidence="4" id="KW-0479">Metal-binding</keyword>
<dbReference type="GO" id="GO:0043866">
    <property type="term" value="F:adenylyl-sulfate reductase (thioredoxin) activity"/>
    <property type="evidence" value="ECO:0007669"/>
    <property type="project" value="UniProtKB-EC"/>
</dbReference>
<feature type="active site" description="Nucleophile; cysteine thiosulfonate intermediate" evidence="4">
    <location>
        <position position="235"/>
    </location>
</feature>
<feature type="binding site" evidence="4">
    <location>
        <position position="129"/>
    </location>
    <ligand>
        <name>[4Fe-4S] cluster</name>
        <dbReference type="ChEBI" id="CHEBI:49883"/>
    </ligand>
</feature>
<evidence type="ECO:0000259" key="5">
    <source>
        <dbReference type="Pfam" id="PF01507"/>
    </source>
</evidence>
<dbReference type="Proteomes" id="UP000321638">
    <property type="component" value="Unassembled WGS sequence"/>
</dbReference>
<keyword evidence="4" id="KW-0411">Iron-sulfur</keyword>
<name>A0A5C8PKA7_9HYPH</name>
<comment type="catalytic activity">
    <reaction evidence="4">
        <text>[thioredoxin]-disulfide + sulfite + AMP + 2 H(+) = adenosine 5'-phosphosulfate + [thioredoxin]-dithiol</text>
        <dbReference type="Rhea" id="RHEA:21976"/>
        <dbReference type="Rhea" id="RHEA-COMP:10698"/>
        <dbReference type="Rhea" id="RHEA-COMP:10700"/>
        <dbReference type="ChEBI" id="CHEBI:15378"/>
        <dbReference type="ChEBI" id="CHEBI:17359"/>
        <dbReference type="ChEBI" id="CHEBI:29950"/>
        <dbReference type="ChEBI" id="CHEBI:50058"/>
        <dbReference type="ChEBI" id="CHEBI:58243"/>
        <dbReference type="ChEBI" id="CHEBI:456215"/>
        <dbReference type="EC" id="1.8.4.10"/>
    </reaction>
</comment>
<dbReference type="Gene3D" id="3.40.50.620">
    <property type="entry name" value="HUPs"/>
    <property type="match status" value="1"/>
</dbReference>
<evidence type="ECO:0000256" key="1">
    <source>
        <dbReference type="ARBA" id="ARBA00009732"/>
    </source>
</evidence>
<protein>
    <recommendedName>
        <fullName evidence="4">Adenosine 5'-phosphosulfate reductase</fullName>
        <shortName evidence="4">APS reductase</shortName>
        <ecNumber evidence="4">1.8.4.10</ecNumber>
    </recommendedName>
    <alternativeName>
        <fullName evidence="4">5'-adenylylsulfate reductase</fullName>
    </alternativeName>
    <alternativeName>
        <fullName evidence="4">Thioredoxin-dependent 5'-adenylylsulfate reductase</fullName>
    </alternativeName>
</protein>
<dbReference type="GO" id="GO:0019379">
    <property type="term" value="P:sulfate assimilation, phosphoadenylyl sulfate reduction by phosphoadenylyl-sulfate reductase (thioredoxin)"/>
    <property type="evidence" value="ECO:0007669"/>
    <property type="project" value="UniProtKB-UniRule"/>
</dbReference>
<dbReference type="CDD" id="cd23945">
    <property type="entry name" value="PAPS_reductase"/>
    <property type="match status" value="1"/>
</dbReference>
<dbReference type="NCBIfam" id="NF002537">
    <property type="entry name" value="PRK02090.1"/>
    <property type="match status" value="1"/>
</dbReference>
<keyword evidence="4" id="KW-0963">Cytoplasm</keyword>
<dbReference type="NCBIfam" id="TIGR00434">
    <property type="entry name" value="cysH"/>
    <property type="match status" value="1"/>
</dbReference>
<keyword evidence="2 4" id="KW-0560">Oxidoreductase</keyword>
<organism evidence="6 7">
    <name type="scientific">Vineibacter terrae</name>
    <dbReference type="NCBI Taxonomy" id="2586908"/>
    <lineage>
        <taxon>Bacteria</taxon>
        <taxon>Pseudomonadati</taxon>
        <taxon>Pseudomonadota</taxon>
        <taxon>Alphaproteobacteria</taxon>
        <taxon>Hyphomicrobiales</taxon>
        <taxon>Vineibacter</taxon>
    </lineage>
</organism>
<evidence type="ECO:0000256" key="4">
    <source>
        <dbReference type="HAMAP-Rule" id="MF_00063"/>
    </source>
</evidence>
<evidence type="ECO:0000256" key="3">
    <source>
        <dbReference type="ARBA" id="ARBA00024327"/>
    </source>
</evidence>
<dbReference type="InterPro" id="IPR002500">
    <property type="entry name" value="PAPS_reduct_dom"/>
</dbReference>
<dbReference type="GO" id="GO:0005737">
    <property type="term" value="C:cytoplasm"/>
    <property type="evidence" value="ECO:0007669"/>
    <property type="project" value="UniProtKB-SubCell"/>
</dbReference>
<comment type="pathway">
    <text evidence="3 4">Sulfur metabolism; hydrogen sulfide biosynthesis; sulfite from sulfate.</text>
</comment>
<evidence type="ECO:0000313" key="6">
    <source>
        <dbReference type="EMBL" id="TXL73794.1"/>
    </source>
</evidence>
<dbReference type="Pfam" id="PF01507">
    <property type="entry name" value="PAPS_reduct"/>
    <property type="match status" value="1"/>
</dbReference>
<evidence type="ECO:0000313" key="7">
    <source>
        <dbReference type="Proteomes" id="UP000321638"/>
    </source>
</evidence>
<dbReference type="OrthoDB" id="9794018at2"/>
<keyword evidence="7" id="KW-1185">Reference proteome</keyword>
<reference evidence="6 7" key="1">
    <citation type="submission" date="2019-06" db="EMBL/GenBank/DDBJ databases">
        <title>New taxonomy in bacterial strain CC-CFT640, isolated from vineyard.</title>
        <authorList>
            <person name="Lin S.-Y."/>
            <person name="Tsai C.-F."/>
            <person name="Young C.-C."/>
        </authorList>
    </citation>
    <scope>NUCLEOTIDE SEQUENCE [LARGE SCALE GENOMIC DNA]</scope>
    <source>
        <strain evidence="6 7">CC-CFT640</strain>
    </source>
</reference>
<comment type="subcellular location">
    <subcellularLocation>
        <location evidence="4">Cytoplasm</location>
    </subcellularLocation>
</comment>
<dbReference type="PANTHER" id="PTHR46509">
    <property type="entry name" value="PHOSPHOADENOSINE PHOSPHOSULFATE REDUCTASE"/>
    <property type="match status" value="1"/>
</dbReference>
<comment type="function">
    <text evidence="4">Catalyzes the formation of sulfite from adenosine 5'-phosphosulfate (APS) using thioredoxin as an electron donor.</text>
</comment>
<dbReference type="PANTHER" id="PTHR46509:SF1">
    <property type="entry name" value="PHOSPHOADENOSINE PHOSPHOSULFATE REDUCTASE"/>
    <property type="match status" value="1"/>
</dbReference>
<comment type="caution">
    <text evidence="6">The sequence shown here is derived from an EMBL/GenBank/DDBJ whole genome shotgun (WGS) entry which is preliminary data.</text>
</comment>
<dbReference type="InterPro" id="IPR004511">
    <property type="entry name" value="PAPS/APS_Rdtase"/>
</dbReference>
<dbReference type="GO" id="GO:0004604">
    <property type="term" value="F:phosphoadenylyl-sulfate reductase (thioredoxin) activity"/>
    <property type="evidence" value="ECO:0007669"/>
    <property type="project" value="UniProtKB-UniRule"/>
</dbReference>
<feature type="binding site" evidence="4">
    <location>
        <position position="209"/>
    </location>
    <ligand>
        <name>[4Fe-4S] cluster</name>
        <dbReference type="ChEBI" id="CHEBI:49883"/>
    </ligand>
</feature>
<gene>
    <name evidence="4" type="primary">cysH</name>
    <name evidence="6" type="ORF">FHP25_19250</name>
</gene>
<comment type="cofactor">
    <cofactor evidence="4">
        <name>[4Fe-4S] cluster</name>
        <dbReference type="ChEBI" id="CHEBI:49883"/>
    </cofactor>
    <text evidence="4">Binds 1 [4Fe-4S] cluster per subunit.</text>
</comment>
<dbReference type="GO" id="GO:0070814">
    <property type="term" value="P:hydrogen sulfide biosynthetic process"/>
    <property type="evidence" value="ECO:0007669"/>
    <property type="project" value="UniProtKB-UniRule"/>
</dbReference>
<keyword evidence="4" id="KW-0408">Iron</keyword>
<feature type="binding site" evidence="4">
    <location>
        <position position="212"/>
    </location>
    <ligand>
        <name>[4Fe-4S] cluster</name>
        <dbReference type="ChEBI" id="CHEBI:49883"/>
    </ligand>
</feature>
<accession>A0A5C8PKA7</accession>
<evidence type="ECO:0000256" key="2">
    <source>
        <dbReference type="ARBA" id="ARBA00023002"/>
    </source>
</evidence>
<dbReference type="EC" id="1.8.4.10" evidence="4"/>
<sequence length="249" mass="27317">MGASMAFDIASTQAWPAAVAEPARRARHASTREFLQAAITDTYRGRIALVSSFGTEAAVLLHLVASIDRATPVLFIDTLKLFPETLRYRDLLTARLGLSDVRTIHPDAARLAQDDPDGDLWRRDPDHCCAIRKVEPLTRALAGFDAWINGRKRFQGGARAALSPVERADGRIKLNPLADWSVEDIDGYFAVHNLPRHLLEADGFTSIGCMTCSAPTLPGEDRRAGRWRGQGKTECGIHLALTPPPRGEE</sequence>
<dbReference type="GO" id="GO:0046872">
    <property type="term" value="F:metal ion binding"/>
    <property type="evidence" value="ECO:0007669"/>
    <property type="project" value="UniProtKB-KW"/>
</dbReference>
<feature type="domain" description="Phosphoadenosine phosphosulphate reductase" evidence="5">
    <location>
        <begin position="47"/>
        <end position="215"/>
    </location>
</feature>
<feature type="binding site" evidence="4">
    <location>
        <position position="128"/>
    </location>
    <ligand>
        <name>[4Fe-4S] cluster</name>
        <dbReference type="ChEBI" id="CHEBI:49883"/>
    </ligand>
</feature>
<dbReference type="PIRSF" id="PIRSF000857">
    <property type="entry name" value="PAPS_reductase"/>
    <property type="match status" value="1"/>
</dbReference>